<dbReference type="Gene3D" id="3.40.50.2000">
    <property type="entry name" value="Glycogen Phosphorylase B"/>
    <property type="match status" value="2"/>
</dbReference>
<sequence>MKILIVVAYFVPEIASAAHVYFDLARAFVKKGHEVDIITSYPRKFNLNKNDADKEFSLEEMIDGIRVHRCKHLAKRDNMVMRGLEHFLLPGYYFKTYRQIGKKFDVCLIYIPPLPLYYFAKKIKRYDGTPSVLNYQDFHPQELTDVGVMKNKLMIKIMEHIEKKSYKNAEYITVLSKGGIDYVVKKGGNPNKIKHIYNGVLLSDFEKYQMKKEFKKKEGVENKILISYSGILSPFQGIDNILDAAKKLSDYEDLIFYIVGDGMLKNHLENRIRDEKIFNVKLLPLQPREEYFNIINSSDISTVSLDDRMKAPCLPGKLINLLALKQPIIAIVPYDSETARVIQKAKCGVVVEPGNTEELENTILKLKDNSEFRKELGENGKKFLEENMILEKNVAVYEEIFNLLRNQKVKRR</sequence>
<comment type="caution">
    <text evidence="3">The sequence shown here is derived from an EMBL/GenBank/DDBJ whole genome shotgun (WGS) entry which is preliminary data.</text>
</comment>
<dbReference type="Pfam" id="PF13579">
    <property type="entry name" value="Glyco_trans_4_4"/>
    <property type="match status" value="1"/>
</dbReference>
<keyword evidence="3" id="KW-0808">Transferase</keyword>
<protein>
    <submittedName>
        <fullName evidence="3">Glycosyl transferases group 1</fullName>
    </submittedName>
</protein>
<proteinExistence type="predicted"/>
<dbReference type="GO" id="GO:0016757">
    <property type="term" value="F:glycosyltransferase activity"/>
    <property type="evidence" value="ECO:0007669"/>
    <property type="project" value="InterPro"/>
</dbReference>
<dbReference type="EMBL" id="CAJHIS010000012">
    <property type="protein sequence ID" value="CAD6493504.1"/>
    <property type="molecule type" value="Genomic_DNA"/>
</dbReference>
<evidence type="ECO:0000259" key="2">
    <source>
        <dbReference type="Pfam" id="PF13579"/>
    </source>
</evidence>
<dbReference type="InterPro" id="IPR028098">
    <property type="entry name" value="Glyco_trans_4-like_N"/>
</dbReference>
<dbReference type="SUPFAM" id="SSF53756">
    <property type="entry name" value="UDP-Glycosyltransferase/glycogen phosphorylase"/>
    <property type="match status" value="1"/>
</dbReference>
<accession>A0A811T884</accession>
<feature type="domain" description="Glycosyltransferase subfamily 4-like N-terminal" evidence="2">
    <location>
        <begin position="23"/>
        <end position="199"/>
    </location>
</feature>
<dbReference type="Proteomes" id="UP000634805">
    <property type="component" value="Unassembled WGS sequence"/>
</dbReference>
<gene>
    <name evidence="3" type="ORF">EMLJLAPB_00537</name>
</gene>
<dbReference type="PANTHER" id="PTHR12526">
    <property type="entry name" value="GLYCOSYLTRANSFERASE"/>
    <property type="match status" value="1"/>
</dbReference>
<dbReference type="InterPro" id="IPR001296">
    <property type="entry name" value="Glyco_trans_1"/>
</dbReference>
<evidence type="ECO:0000313" key="3">
    <source>
        <dbReference type="EMBL" id="CAD6493504.1"/>
    </source>
</evidence>
<dbReference type="PANTHER" id="PTHR12526:SF609">
    <property type="entry name" value="LIPOPOLYSACCHARIDE BIOSYNTHESIS PROTEIN"/>
    <property type="match status" value="1"/>
</dbReference>
<dbReference type="Pfam" id="PF00534">
    <property type="entry name" value="Glycos_transf_1"/>
    <property type="match status" value="1"/>
</dbReference>
<evidence type="ECO:0000259" key="1">
    <source>
        <dbReference type="Pfam" id="PF00534"/>
    </source>
</evidence>
<name>A0A811T884_9EURY</name>
<feature type="domain" description="Glycosyl transferase family 1" evidence="1">
    <location>
        <begin position="212"/>
        <end position="382"/>
    </location>
</feature>
<dbReference type="AlphaFoldDB" id="A0A811T884"/>
<reference evidence="3" key="1">
    <citation type="submission" date="2020-10" db="EMBL/GenBank/DDBJ databases">
        <authorList>
            <person name="Hahn C.J."/>
            <person name="Laso-Perez R."/>
            <person name="Vulcano F."/>
            <person name="Vaziourakis K.-M."/>
            <person name="Stokke R."/>
            <person name="Steen I.H."/>
            <person name="Teske A."/>
            <person name="Boetius A."/>
            <person name="Liebeke M."/>
            <person name="Amann R."/>
            <person name="Knittel K."/>
        </authorList>
    </citation>
    <scope>NUCLEOTIDE SEQUENCE</scope>
    <source>
        <strain evidence="3">Gfbio:e3339647-f889-4370-9287-4fb5cb688e4c:AG392D22_GoMArc1</strain>
    </source>
</reference>
<evidence type="ECO:0000313" key="4">
    <source>
        <dbReference type="Proteomes" id="UP000634805"/>
    </source>
</evidence>
<organism evidence="3 4">
    <name type="scientific">Candidatus Argoarchaeum ethanivorans</name>
    <dbReference type="NCBI Taxonomy" id="2608793"/>
    <lineage>
        <taxon>Archaea</taxon>
        <taxon>Methanobacteriati</taxon>
        <taxon>Methanobacteriota</taxon>
        <taxon>Stenosarchaea group</taxon>
        <taxon>Methanomicrobia</taxon>
        <taxon>Methanosarcinales</taxon>
        <taxon>Methanosarcinales incertae sedis</taxon>
        <taxon>GOM Arc I cluster</taxon>
        <taxon>Candidatus Argoarchaeum</taxon>
    </lineage>
</organism>
<dbReference type="CDD" id="cd03794">
    <property type="entry name" value="GT4_WbuB-like"/>
    <property type="match status" value="1"/>
</dbReference>